<organism evidence="2 3">
    <name type="scientific">Alicyclobacillus acidocaldarius subsp. acidocaldarius (strain ATCC 27009 / DSM 446 / BCRC 14685 / JCM 5260 / KCTC 1825 / NBRC 15652 / NCIMB 11725 / NRRL B-14509 / 104-IA)</name>
    <name type="common">Bacillus acidocaldarius</name>
    <dbReference type="NCBI Taxonomy" id="521098"/>
    <lineage>
        <taxon>Bacteria</taxon>
        <taxon>Bacillati</taxon>
        <taxon>Bacillota</taxon>
        <taxon>Bacilli</taxon>
        <taxon>Bacillales</taxon>
        <taxon>Alicyclobacillaceae</taxon>
        <taxon>Alicyclobacillus</taxon>
    </lineage>
</organism>
<dbReference type="AlphaFoldDB" id="C8WQU5"/>
<proteinExistence type="predicted"/>
<keyword evidence="1" id="KW-1133">Transmembrane helix</keyword>
<evidence type="ECO:0000313" key="3">
    <source>
        <dbReference type="Proteomes" id="UP000001917"/>
    </source>
</evidence>
<dbReference type="HOGENOM" id="CLU_3394756_0_0_9"/>
<keyword evidence="1" id="KW-0472">Membrane</keyword>
<evidence type="ECO:0000256" key="1">
    <source>
        <dbReference type="SAM" id="Phobius"/>
    </source>
</evidence>
<gene>
    <name evidence="2" type="ordered locus">Aaci_0210</name>
</gene>
<sequence length="31" mass="3492">METSMIAVFNRVTAVFTWVTCVLILLVTVFS</sequence>
<reference evidence="3" key="1">
    <citation type="submission" date="2009-09" db="EMBL/GenBank/DDBJ databases">
        <title>The complete chromosome of Alicyclobacillus acidocaldarius subsp. acidocaldarius DSM 446.</title>
        <authorList>
            <consortium name="US DOE Joint Genome Institute (JGI-PGF)"/>
            <person name="Lucas S."/>
            <person name="Copeland A."/>
            <person name="Lapidus A."/>
            <person name="Glavina del Rio T."/>
            <person name="Dalin E."/>
            <person name="Tice H."/>
            <person name="Bruce D."/>
            <person name="Goodwin L."/>
            <person name="Pitluck S."/>
            <person name="Kyrpides N."/>
            <person name="Mavromatis K."/>
            <person name="Ivanova N."/>
            <person name="Ovchinnikova G."/>
            <person name="Chertkov O."/>
            <person name="Sims D."/>
            <person name="Brettin T."/>
            <person name="Detter J.C."/>
            <person name="Han C."/>
            <person name="Larimer F."/>
            <person name="Land M."/>
            <person name="Hauser L."/>
            <person name="Markowitz V."/>
            <person name="Cheng J.-F."/>
            <person name="Hugenholtz P."/>
            <person name="Woyke T."/>
            <person name="Wu D."/>
            <person name="Pukall R."/>
            <person name="Klenk H.-P."/>
            <person name="Eisen J.A."/>
        </authorList>
    </citation>
    <scope>NUCLEOTIDE SEQUENCE [LARGE SCALE GENOMIC DNA]</scope>
    <source>
        <strain evidence="3">ATCC 27009 / DSM 446 / BCRC 14685 / JCM 5260 / KCTC 1825 / NBRC 15652 / NCIMB 11725 / NRRL B-14509 / 104-IA</strain>
    </source>
</reference>
<evidence type="ECO:0000313" key="2">
    <source>
        <dbReference type="EMBL" id="ACV57273.1"/>
    </source>
</evidence>
<protein>
    <submittedName>
        <fullName evidence="2">Uncharacterized protein</fullName>
    </submittedName>
</protein>
<name>C8WQU5_ALIAD</name>
<dbReference type="EMBL" id="CP001727">
    <property type="protein sequence ID" value="ACV57273.1"/>
    <property type="molecule type" value="Genomic_DNA"/>
</dbReference>
<keyword evidence="1" id="KW-0812">Transmembrane</keyword>
<dbReference type="Proteomes" id="UP000001917">
    <property type="component" value="Chromosome"/>
</dbReference>
<feature type="transmembrane region" description="Helical" evidence="1">
    <location>
        <begin position="12"/>
        <end position="30"/>
    </location>
</feature>
<reference evidence="2 3" key="2">
    <citation type="journal article" date="2010" name="Stand. Genomic Sci.">
        <title>Complete genome sequence of Alicyclobacillus acidocaldarius type strain (104-IA).</title>
        <authorList>
            <person name="Mavromatis K."/>
            <person name="Sikorski J."/>
            <person name="Lapidus A."/>
            <person name="Glavina Del Rio T."/>
            <person name="Copeland A."/>
            <person name="Tice H."/>
            <person name="Cheng J.F."/>
            <person name="Lucas S."/>
            <person name="Chen F."/>
            <person name="Nolan M."/>
            <person name="Bruce D."/>
            <person name="Goodwin L."/>
            <person name="Pitluck S."/>
            <person name="Ivanova N."/>
            <person name="Ovchinnikova G."/>
            <person name="Pati A."/>
            <person name="Chen A."/>
            <person name="Palaniappan K."/>
            <person name="Land M."/>
            <person name="Hauser L."/>
            <person name="Chang Y.J."/>
            <person name="Jeffries C.D."/>
            <person name="Chain P."/>
            <person name="Meincke L."/>
            <person name="Sims D."/>
            <person name="Chertkov O."/>
            <person name="Han C."/>
            <person name="Brettin T."/>
            <person name="Detter J.C."/>
            <person name="Wahrenburg C."/>
            <person name="Rohde M."/>
            <person name="Pukall R."/>
            <person name="Goker M."/>
            <person name="Bristow J."/>
            <person name="Eisen J.A."/>
            <person name="Markowitz V."/>
            <person name="Hugenholtz P."/>
            <person name="Klenk H.P."/>
            <person name="Kyrpides N.C."/>
        </authorList>
    </citation>
    <scope>NUCLEOTIDE SEQUENCE [LARGE SCALE GENOMIC DNA]</scope>
    <source>
        <strain evidence="3">ATCC 27009 / DSM 446 / BCRC 14685 / JCM 5260 / KCTC 1825 / NBRC 15652 / NCIMB 11725 / NRRL B-14509 / 104-IA</strain>
    </source>
</reference>
<accession>C8WQU5</accession>
<keyword evidence="3" id="KW-1185">Reference proteome</keyword>
<dbReference type="KEGG" id="aac:Aaci_0210"/>